<dbReference type="PANTHER" id="PTHR46401:SF2">
    <property type="entry name" value="GLYCOSYLTRANSFERASE WBBK-RELATED"/>
    <property type="match status" value="1"/>
</dbReference>
<evidence type="ECO:0000259" key="2">
    <source>
        <dbReference type="Pfam" id="PF00534"/>
    </source>
</evidence>
<evidence type="ECO:0000256" key="1">
    <source>
        <dbReference type="ARBA" id="ARBA00022679"/>
    </source>
</evidence>
<dbReference type="SUPFAM" id="SSF53756">
    <property type="entry name" value="UDP-Glycosyltransferase/glycogen phosphorylase"/>
    <property type="match status" value="1"/>
</dbReference>
<dbReference type="GO" id="GO:0016757">
    <property type="term" value="F:glycosyltransferase activity"/>
    <property type="evidence" value="ECO:0007669"/>
    <property type="project" value="InterPro"/>
</dbReference>
<feature type="domain" description="Glycosyltransferase subfamily 4-like N-terminal" evidence="3">
    <location>
        <begin position="15"/>
        <end position="170"/>
    </location>
</feature>
<dbReference type="InterPro" id="IPR028098">
    <property type="entry name" value="Glyco_trans_4-like_N"/>
</dbReference>
<dbReference type="Proteomes" id="UP000177067">
    <property type="component" value="Unassembled WGS sequence"/>
</dbReference>
<dbReference type="Pfam" id="PF00534">
    <property type="entry name" value="Glycos_transf_1"/>
    <property type="match status" value="1"/>
</dbReference>
<evidence type="ECO:0008006" key="6">
    <source>
        <dbReference type="Google" id="ProtNLM"/>
    </source>
</evidence>
<evidence type="ECO:0000313" key="5">
    <source>
        <dbReference type="Proteomes" id="UP000177067"/>
    </source>
</evidence>
<name>A0A1F6LGY5_9BACT</name>
<dbReference type="Gene3D" id="3.40.50.2000">
    <property type="entry name" value="Glycogen Phosphorylase B"/>
    <property type="match status" value="2"/>
</dbReference>
<organism evidence="4 5">
    <name type="scientific">Candidatus Magasanikbacteria bacterium RIFCSPHIGHO2_01_FULL_33_34</name>
    <dbReference type="NCBI Taxonomy" id="1798671"/>
    <lineage>
        <taxon>Bacteria</taxon>
        <taxon>Candidatus Magasanikiibacteriota</taxon>
    </lineage>
</organism>
<evidence type="ECO:0000313" key="4">
    <source>
        <dbReference type="EMBL" id="OGH58596.1"/>
    </source>
</evidence>
<sequence length="375" mass="43247">MRIGIDARMMGGGFGIGRYVEQLILSLQKIDNNNQYILFVKKIDNNKFKSKNFKQVEADISWYSWAEQIKLNKIIKREKVDLMHFPHWNIPLFYNGLYIVTIHDLIMFHFPRPEATTLGPIKFWLKDFVHRIVIRNAVKKAKHIITTSEFTKDDINKTLGVSMNKMATIYQAPFTTINNLQFTINNDVVLSKHNIVKPYALYVGSAYPHKNLDSLLKAWKLFLDKYEVDCQLVLVGKESYFYNNIKESDIANRLGNRVIFTGFVDDFDLDLLYKQSKLYIFPSLYEGFGLPPLEAIARGLPVVSSSSSCLPEVLGEGALYFDPNNIENIADTINEGLYNEDIRHQLLINGRTELQKYSSEKMAIDTLEIYKKNCG</sequence>
<evidence type="ECO:0000259" key="3">
    <source>
        <dbReference type="Pfam" id="PF13439"/>
    </source>
</evidence>
<keyword evidence="1" id="KW-0808">Transferase</keyword>
<accession>A0A1F6LGY5</accession>
<dbReference type="InterPro" id="IPR001296">
    <property type="entry name" value="Glyco_trans_1"/>
</dbReference>
<dbReference type="CDD" id="cd03809">
    <property type="entry name" value="GT4_MtfB-like"/>
    <property type="match status" value="1"/>
</dbReference>
<dbReference type="PANTHER" id="PTHR46401">
    <property type="entry name" value="GLYCOSYLTRANSFERASE WBBK-RELATED"/>
    <property type="match status" value="1"/>
</dbReference>
<gene>
    <name evidence="4" type="ORF">A2725_02750</name>
</gene>
<protein>
    <recommendedName>
        <fullName evidence="6">Glycosyl transferase family 1 domain-containing protein</fullName>
    </recommendedName>
</protein>
<reference evidence="4 5" key="1">
    <citation type="journal article" date="2016" name="Nat. Commun.">
        <title>Thousands of microbial genomes shed light on interconnected biogeochemical processes in an aquifer system.</title>
        <authorList>
            <person name="Anantharaman K."/>
            <person name="Brown C.T."/>
            <person name="Hug L.A."/>
            <person name="Sharon I."/>
            <person name="Castelle C.J."/>
            <person name="Probst A.J."/>
            <person name="Thomas B.C."/>
            <person name="Singh A."/>
            <person name="Wilkins M.J."/>
            <person name="Karaoz U."/>
            <person name="Brodie E.L."/>
            <person name="Williams K.H."/>
            <person name="Hubbard S.S."/>
            <person name="Banfield J.F."/>
        </authorList>
    </citation>
    <scope>NUCLEOTIDE SEQUENCE [LARGE SCALE GENOMIC DNA]</scope>
</reference>
<comment type="caution">
    <text evidence="4">The sequence shown here is derived from an EMBL/GenBank/DDBJ whole genome shotgun (WGS) entry which is preliminary data.</text>
</comment>
<dbReference type="GO" id="GO:0009103">
    <property type="term" value="P:lipopolysaccharide biosynthetic process"/>
    <property type="evidence" value="ECO:0007669"/>
    <property type="project" value="TreeGrafter"/>
</dbReference>
<feature type="domain" description="Glycosyl transferase family 1" evidence="2">
    <location>
        <begin position="197"/>
        <end position="351"/>
    </location>
</feature>
<proteinExistence type="predicted"/>
<dbReference type="AlphaFoldDB" id="A0A1F6LGY5"/>
<dbReference type="Pfam" id="PF13439">
    <property type="entry name" value="Glyco_transf_4"/>
    <property type="match status" value="1"/>
</dbReference>
<dbReference type="EMBL" id="MFPS01000009">
    <property type="protein sequence ID" value="OGH58596.1"/>
    <property type="molecule type" value="Genomic_DNA"/>
</dbReference>